<keyword evidence="2" id="KW-1185">Reference proteome</keyword>
<name>A0ABZ1Z6A9_9NOCA</name>
<gene>
    <name evidence="1" type="ORF">OG563_22885</name>
</gene>
<sequence>MDLSALERRVAEDRRAAIDRTVENELRLASSLCDLAKGLVATKNGPGRDRTAEALAPSQESVGIRLHWLAAGRVTAEFAGEVQDALRVFEQATRHIGHRELAASTIRNACHTYRQVSRTHPQVAAVCADGLSKCGVWLCRLDPKAAVAASEDAVRIRSALFAANPDQSGKYLASLNMLLRTMMVGRQRKQAVAMYRERYAALTSPEMTARLRETRIEDIDLTNKTFTALTKLEARTLQRAGHLTQQQILYQTSGDLATIEEINWKLALVGLKPLAAGALPDPPSRPVEIGATFGALSVRCSARDAVAQVRAAIIAAYATDNARQVDRSAVRGAHETHWHTIDPELNSAESLGDDVVLIEQPYGGSVVVMSLNWEIAPVGKHPLAHHLSARWPVISVTANEKMSYELCRYEDGVATQYAALGRPSGQAPLDAPLAPLDFAALADYGADYASETQVRAAFGNTDMFAKLTHLPASGIRQAALAIPLADYGDNVLFFRKSSAG</sequence>
<dbReference type="RefSeq" id="WP_327095454.1">
    <property type="nucleotide sequence ID" value="NZ_CP109149.1"/>
</dbReference>
<reference evidence="1" key="1">
    <citation type="submission" date="2022-10" db="EMBL/GenBank/DDBJ databases">
        <title>The complete genomes of actinobacterial strains from the NBC collection.</title>
        <authorList>
            <person name="Joergensen T.S."/>
            <person name="Alvarez Arevalo M."/>
            <person name="Sterndorff E.B."/>
            <person name="Faurdal D."/>
            <person name="Vuksanovic O."/>
            <person name="Mourched A.-S."/>
            <person name="Charusanti P."/>
            <person name="Shaw S."/>
            <person name="Blin K."/>
            <person name="Weber T."/>
        </authorList>
    </citation>
    <scope>NUCLEOTIDE SEQUENCE</scope>
    <source>
        <strain evidence="1">NBC_01482</strain>
    </source>
</reference>
<proteinExistence type="predicted"/>
<protein>
    <recommendedName>
        <fullName evidence="3">CHAT domain-containing protein</fullName>
    </recommendedName>
</protein>
<evidence type="ECO:0008006" key="3">
    <source>
        <dbReference type="Google" id="ProtNLM"/>
    </source>
</evidence>
<evidence type="ECO:0000313" key="1">
    <source>
        <dbReference type="EMBL" id="WUV50793.1"/>
    </source>
</evidence>
<dbReference type="EMBL" id="CP109441">
    <property type="protein sequence ID" value="WUV50793.1"/>
    <property type="molecule type" value="Genomic_DNA"/>
</dbReference>
<evidence type="ECO:0000313" key="2">
    <source>
        <dbReference type="Proteomes" id="UP001432062"/>
    </source>
</evidence>
<organism evidence="1 2">
    <name type="scientific">Nocardia vinacea</name>
    <dbReference type="NCBI Taxonomy" id="96468"/>
    <lineage>
        <taxon>Bacteria</taxon>
        <taxon>Bacillati</taxon>
        <taxon>Actinomycetota</taxon>
        <taxon>Actinomycetes</taxon>
        <taxon>Mycobacteriales</taxon>
        <taxon>Nocardiaceae</taxon>
        <taxon>Nocardia</taxon>
    </lineage>
</organism>
<accession>A0ABZ1Z6A9</accession>
<dbReference type="Proteomes" id="UP001432062">
    <property type="component" value="Chromosome"/>
</dbReference>